<organism evidence="8 9">
    <name type="scientific">Candidatus Fonsibacter lacus</name>
    <dbReference type="NCBI Taxonomy" id="2576439"/>
    <lineage>
        <taxon>Bacteria</taxon>
        <taxon>Pseudomonadati</taxon>
        <taxon>Pseudomonadota</taxon>
        <taxon>Alphaproteobacteria</taxon>
        <taxon>Candidatus Pelagibacterales</taxon>
        <taxon>Candidatus Pelagibacterales incertae sedis</taxon>
        <taxon>Candidatus Fonsibacter</taxon>
    </lineage>
</organism>
<keyword evidence="5" id="KW-0067">ATP-binding</keyword>
<dbReference type="Pfam" id="PF12002">
    <property type="entry name" value="MgsA_C"/>
    <property type="match status" value="1"/>
</dbReference>
<comment type="similarity">
    <text evidence="2">Belongs to the AAA ATPase family. RarA/MGS1/WRNIP1 subfamily.</text>
</comment>
<evidence type="ECO:0000256" key="5">
    <source>
        <dbReference type="ARBA" id="ARBA00022840"/>
    </source>
</evidence>
<dbReference type="CDD" id="cd00009">
    <property type="entry name" value="AAA"/>
    <property type="match status" value="1"/>
</dbReference>
<comment type="caution">
    <text evidence="8">The sequence shown here is derived from an EMBL/GenBank/DDBJ whole genome shotgun (WGS) entry which is preliminary data.</text>
</comment>
<sequence>MDLFDNEENLSVNAPLAARMRPQSVAEVVGQEHLLQSGSPLLRLLSQEKGAPPAIILYGPPGSGKTTLALLLAKGRRFRQLSAVSAGIKDVRDEIESARYQLSQKGTETILFIDEVHRFNKAQQDALLPAVEDKIVTLVAATTENPSFSIITPLLSRSLVVRLKPLSNENAQLIIDRAIKSEIGLNNNFSIDDEAKQELIRLAHGDARRLLTYLEAAAGAAVDGVIVRDSVSSAADRALVDFNIDLHYDIISAFIKSVRGSDVDAAIHYLLRAIEGGEDLRFLARRLMILASEDIGLADSQALLITTAAAQAVALIGAPEGYYTLMHATVYCALAPKSNAVARALSDAQQDIELGSIGEVPENLRDGNSPFGKSGIYRYPHDYPEGVVSAKNPRDFGGWNMSAGGIAAIIAASALAIVAISVAYAVIRFSRVLDQASSAIKSVTTETVPLIEEVTTTVELTNRQLERVDHLTRNVESIATKLTASADSVLSKGSVAKLAGVAWGIAKAAQKKNTKKNK</sequence>
<dbReference type="SUPFAM" id="SSF52540">
    <property type="entry name" value="P-loop containing nucleoside triphosphate hydrolases"/>
    <property type="match status" value="1"/>
</dbReference>
<dbReference type="GO" id="GO:0006261">
    <property type="term" value="P:DNA-templated DNA replication"/>
    <property type="evidence" value="ECO:0007669"/>
    <property type="project" value="TreeGrafter"/>
</dbReference>
<feature type="domain" description="AAA+ ATPase" evidence="7">
    <location>
        <begin position="51"/>
        <end position="165"/>
    </location>
</feature>
<dbReference type="Gene3D" id="1.20.272.10">
    <property type="match status" value="1"/>
</dbReference>
<evidence type="ECO:0000256" key="3">
    <source>
        <dbReference type="ARBA" id="ARBA00020776"/>
    </source>
</evidence>
<dbReference type="Gene3D" id="1.10.8.60">
    <property type="match status" value="1"/>
</dbReference>
<dbReference type="Pfam" id="PF06103">
    <property type="entry name" value="DUF948"/>
    <property type="match status" value="1"/>
</dbReference>
<dbReference type="InterPro" id="IPR003593">
    <property type="entry name" value="AAA+_ATPase"/>
</dbReference>
<accession>A0A965GBV8</accession>
<dbReference type="Pfam" id="PF05496">
    <property type="entry name" value="RuvB_N"/>
    <property type="match status" value="1"/>
</dbReference>
<keyword evidence="4" id="KW-0547">Nucleotide-binding</keyword>
<dbReference type="AlphaFoldDB" id="A0A965GBV8"/>
<dbReference type="GO" id="GO:0005524">
    <property type="term" value="F:ATP binding"/>
    <property type="evidence" value="ECO:0007669"/>
    <property type="project" value="UniProtKB-KW"/>
</dbReference>
<proteinExistence type="inferred from homology"/>
<dbReference type="GO" id="GO:0017116">
    <property type="term" value="F:single-stranded DNA helicase activity"/>
    <property type="evidence" value="ECO:0007669"/>
    <property type="project" value="TreeGrafter"/>
</dbReference>
<dbReference type="InterPro" id="IPR008824">
    <property type="entry name" value="RuvB-like_N"/>
</dbReference>
<dbReference type="EMBL" id="RFXN01000006">
    <property type="protein sequence ID" value="NBR93467.1"/>
    <property type="molecule type" value="Genomic_DNA"/>
</dbReference>
<dbReference type="Gene3D" id="1.10.3710.10">
    <property type="entry name" value="DNA polymerase III clamp loader subunits, C-terminal domain"/>
    <property type="match status" value="1"/>
</dbReference>
<dbReference type="InterPro" id="IPR009293">
    <property type="entry name" value="UPF0478"/>
</dbReference>
<evidence type="ECO:0000256" key="2">
    <source>
        <dbReference type="ARBA" id="ARBA00008959"/>
    </source>
</evidence>
<dbReference type="GO" id="GO:0000731">
    <property type="term" value="P:DNA synthesis involved in DNA repair"/>
    <property type="evidence" value="ECO:0007669"/>
    <property type="project" value="TreeGrafter"/>
</dbReference>
<dbReference type="GO" id="GO:0006310">
    <property type="term" value="P:DNA recombination"/>
    <property type="evidence" value="ECO:0007669"/>
    <property type="project" value="InterPro"/>
</dbReference>
<dbReference type="PANTHER" id="PTHR13779:SF7">
    <property type="entry name" value="ATPASE WRNIP1"/>
    <property type="match status" value="1"/>
</dbReference>
<protein>
    <recommendedName>
        <fullName evidence="3">Replication-associated recombination protein A</fullName>
    </recommendedName>
</protein>
<gene>
    <name evidence="8" type="ORF">EBT44_01170</name>
</gene>
<dbReference type="PANTHER" id="PTHR13779">
    <property type="entry name" value="WERNER HELICASE-INTERACTING PROTEIN 1 FAMILY MEMBER"/>
    <property type="match status" value="1"/>
</dbReference>
<dbReference type="InterPro" id="IPR027417">
    <property type="entry name" value="P-loop_NTPase"/>
</dbReference>
<name>A0A965GBV8_9PROT</name>
<evidence type="ECO:0000259" key="7">
    <source>
        <dbReference type="SMART" id="SM00382"/>
    </source>
</evidence>
<reference evidence="8" key="1">
    <citation type="submission" date="2018-10" db="EMBL/GenBank/DDBJ databases">
        <title>Iterative Subtractive Binning of Freshwater Chronoseries Metagenomes Recovers Nearly Complete Genomes from over Four Hundred Novel Species.</title>
        <authorList>
            <person name="Rodriguez-R L.M."/>
            <person name="Tsementzi D."/>
            <person name="Luo C."/>
            <person name="Konstantinidis K.T."/>
        </authorList>
    </citation>
    <scope>NUCLEOTIDE SEQUENCE</scope>
    <source>
        <strain evidence="8">WB5_2A_028</strain>
    </source>
</reference>
<dbReference type="Gene3D" id="3.40.50.300">
    <property type="entry name" value="P-loop containing nucleotide triphosphate hydrolases"/>
    <property type="match status" value="1"/>
</dbReference>
<dbReference type="SUPFAM" id="SSF48019">
    <property type="entry name" value="post-AAA+ oligomerization domain-like"/>
    <property type="match status" value="1"/>
</dbReference>
<evidence type="ECO:0000256" key="6">
    <source>
        <dbReference type="SAM" id="Phobius"/>
    </source>
</evidence>
<feature type="transmembrane region" description="Helical" evidence="6">
    <location>
        <begin position="403"/>
        <end position="427"/>
    </location>
</feature>
<dbReference type="Pfam" id="PF16193">
    <property type="entry name" value="AAA_assoc_2"/>
    <property type="match status" value="1"/>
</dbReference>
<dbReference type="InterPro" id="IPR021886">
    <property type="entry name" value="MgsA_C"/>
</dbReference>
<dbReference type="GO" id="GO:0008047">
    <property type="term" value="F:enzyme activator activity"/>
    <property type="evidence" value="ECO:0007669"/>
    <property type="project" value="TreeGrafter"/>
</dbReference>
<dbReference type="FunFam" id="3.40.50.300:FF:000345">
    <property type="entry name" value="AAA family ATPase"/>
    <property type="match status" value="1"/>
</dbReference>
<dbReference type="InterPro" id="IPR008921">
    <property type="entry name" value="DNA_pol3_clamp-load_cplx_C"/>
</dbReference>
<evidence type="ECO:0000256" key="4">
    <source>
        <dbReference type="ARBA" id="ARBA00022741"/>
    </source>
</evidence>
<dbReference type="InterPro" id="IPR051314">
    <property type="entry name" value="AAA_ATPase_RarA/MGS1/WRNIP1"/>
</dbReference>
<keyword evidence="6" id="KW-1133">Transmembrane helix</keyword>
<dbReference type="GO" id="GO:0003677">
    <property type="term" value="F:DNA binding"/>
    <property type="evidence" value="ECO:0007669"/>
    <property type="project" value="InterPro"/>
</dbReference>
<keyword evidence="6" id="KW-0812">Transmembrane</keyword>
<dbReference type="FunFam" id="1.20.272.10:FF:000001">
    <property type="entry name" value="Putative AAA family ATPase"/>
    <property type="match status" value="1"/>
</dbReference>
<evidence type="ECO:0000313" key="8">
    <source>
        <dbReference type="EMBL" id="NBR93467.1"/>
    </source>
</evidence>
<keyword evidence="6" id="KW-0472">Membrane</keyword>
<dbReference type="CDD" id="cd18139">
    <property type="entry name" value="HLD_clamp_RarA"/>
    <property type="match status" value="1"/>
</dbReference>
<evidence type="ECO:0000256" key="1">
    <source>
        <dbReference type="ARBA" id="ARBA00002393"/>
    </source>
</evidence>
<comment type="function">
    <text evidence="1">DNA-dependent ATPase that plays important roles in cellular responses to stalled DNA replication processes.</text>
</comment>
<dbReference type="Proteomes" id="UP000740727">
    <property type="component" value="Unassembled WGS sequence"/>
</dbReference>
<evidence type="ECO:0000313" key="9">
    <source>
        <dbReference type="Proteomes" id="UP000740727"/>
    </source>
</evidence>
<dbReference type="SMART" id="SM00382">
    <property type="entry name" value="AAA"/>
    <property type="match status" value="1"/>
</dbReference>
<dbReference type="GO" id="GO:0009378">
    <property type="term" value="F:four-way junction helicase activity"/>
    <property type="evidence" value="ECO:0007669"/>
    <property type="project" value="InterPro"/>
</dbReference>
<dbReference type="InterPro" id="IPR032423">
    <property type="entry name" value="AAA_assoc_2"/>
</dbReference>